<gene>
    <name evidence="2" type="ORF">ACFQGH_08435</name>
</gene>
<reference evidence="2 3" key="1">
    <citation type="journal article" date="2019" name="Int. J. Syst. Evol. Microbiol.">
        <title>The Global Catalogue of Microorganisms (GCM) 10K type strain sequencing project: providing services to taxonomists for standard genome sequencing and annotation.</title>
        <authorList>
            <consortium name="The Broad Institute Genomics Platform"/>
            <consortium name="The Broad Institute Genome Sequencing Center for Infectious Disease"/>
            <person name="Wu L."/>
            <person name="Ma J."/>
        </authorList>
    </citation>
    <scope>NUCLEOTIDE SEQUENCE [LARGE SCALE GENOMIC DNA]</scope>
    <source>
        <strain evidence="2 3">CGMCC 1.3240</strain>
    </source>
</reference>
<comment type="caution">
    <text evidence="2">The sequence shown here is derived from an EMBL/GenBank/DDBJ whole genome shotgun (WGS) entry which is preliminary data.</text>
</comment>
<evidence type="ECO:0000313" key="3">
    <source>
        <dbReference type="Proteomes" id="UP001596312"/>
    </source>
</evidence>
<keyword evidence="1" id="KW-0472">Membrane</keyword>
<accession>A0ABD5V4J3</accession>
<evidence type="ECO:0000313" key="2">
    <source>
        <dbReference type="EMBL" id="MFC6905223.1"/>
    </source>
</evidence>
<dbReference type="Proteomes" id="UP001596312">
    <property type="component" value="Unassembled WGS sequence"/>
</dbReference>
<dbReference type="EMBL" id="JBHSXQ010000002">
    <property type="protein sequence ID" value="MFC6905223.1"/>
    <property type="molecule type" value="Genomic_DNA"/>
</dbReference>
<organism evidence="2 3">
    <name type="scientific">Halalkalicoccus tibetensis</name>
    <dbReference type="NCBI Taxonomy" id="175632"/>
    <lineage>
        <taxon>Archaea</taxon>
        <taxon>Methanobacteriati</taxon>
        <taxon>Methanobacteriota</taxon>
        <taxon>Stenosarchaea group</taxon>
        <taxon>Halobacteria</taxon>
        <taxon>Halobacteriales</taxon>
        <taxon>Halococcaceae</taxon>
        <taxon>Halalkalicoccus</taxon>
    </lineage>
</organism>
<evidence type="ECO:0000256" key="1">
    <source>
        <dbReference type="SAM" id="Phobius"/>
    </source>
</evidence>
<keyword evidence="3" id="KW-1185">Reference proteome</keyword>
<protein>
    <submittedName>
        <fullName evidence="2">Uncharacterized protein</fullName>
    </submittedName>
</protein>
<keyword evidence="1" id="KW-0812">Transmembrane</keyword>
<dbReference type="RefSeq" id="WP_340603737.1">
    <property type="nucleotide sequence ID" value="NZ_JBBMXV010000002.1"/>
</dbReference>
<feature type="transmembrane region" description="Helical" evidence="1">
    <location>
        <begin position="12"/>
        <end position="31"/>
    </location>
</feature>
<name>A0ABD5V4J3_9EURY</name>
<keyword evidence="1" id="KW-1133">Transmembrane helix</keyword>
<sequence length="65" mass="7030">MDRTEAKQVAPHYVAVMVLVFVVVAGIDLLVDFPFWIGVVLALGIGALYRPLVLALGVAPEPWRG</sequence>
<feature type="transmembrane region" description="Helical" evidence="1">
    <location>
        <begin position="37"/>
        <end position="59"/>
    </location>
</feature>
<dbReference type="AlphaFoldDB" id="A0ABD5V4J3"/>
<proteinExistence type="predicted"/>